<organism evidence="2 3">
    <name type="scientific">Sphingomonas chungangi</name>
    <dbReference type="NCBI Taxonomy" id="2683589"/>
    <lineage>
        <taxon>Bacteria</taxon>
        <taxon>Pseudomonadati</taxon>
        <taxon>Pseudomonadota</taxon>
        <taxon>Alphaproteobacteria</taxon>
        <taxon>Sphingomonadales</taxon>
        <taxon>Sphingomonadaceae</taxon>
        <taxon>Sphingomonas</taxon>
    </lineage>
</organism>
<evidence type="ECO:0000313" key="2">
    <source>
        <dbReference type="EMBL" id="MBA2934121.1"/>
    </source>
</evidence>
<dbReference type="AlphaFoldDB" id="A0A838L413"/>
<name>A0A838L413_9SPHN</name>
<accession>A0A838L413</accession>
<gene>
    <name evidence="2" type="ORF">HZF05_08405</name>
</gene>
<comment type="caution">
    <text evidence="2">The sequence shown here is derived from an EMBL/GenBank/DDBJ whole genome shotgun (WGS) entry which is preliminary data.</text>
</comment>
<proteinExistence type="predicted"/>
<sequence>MSFVEDHERRAGRRRIAGCGCIMIGAVAFIIFGFCVLALTLGDCGSETPNCHASSERLLDRIVWSIGIMGLSMAAGLAWWANKSPKDR</sequence>
<dbReference type="EMBL" id="JACEIB010000006">
    <property type="protein sequence ID" value="MBA2934121.1"/>
    <property type="molecule type" value="Genomic_DNA"/>
</dbReference>
<evidence type="ECO:0000313" key="3">
    <source>
        <dbReference type="Proteomes" id="UP000570166"/>
    </source>
</evidence>
<evidence type="ECO:0000256" key="1">
    <source>
        <dbReference type="SAM" id="Phobius"/>
    </source>
</evidence>
<dbReference type="RefSeq" id="WP_160365639.1">
    <property type="nucleotide sequence ID" value="NZ_JACEIB010000006.1"/>
</dbReference>
<keyword evidence="3" id="KW-1185">Reference proteome</keyword>
<keyword evidence="1" id="KW-0472">Membrane</keyword>
<dbReference type="Proteomes" id="UP000570166">
    <property type="component" value="Unassembled WGS sequence"/>
</dbReference>
<feature type="transmembrane region" description="Helical" evidence="1">
    <location>
        <begin position="62"/>
        <end position="81"/>
    </location>
</feature>
<keyword evidence="1" id="KW-1133">Transmembrane helix</keyword>
<reference evidence="2 3" key="1">
    <citation type="submission" date="2020-07" db="EMBL/GenBank/DDBJ databases">
        <authorList>
            <person name="Sun Q."/>
        </authorList>
    </citation>
    <scope>NUCLEOTIDE SEQUENCE [LARGE SCALE GENOMIC DNA]</scope>
    <source>
        <strain evidence="2 3">CGMCC 1.13654</strain>
    </source>
</reference>
<protein>
    <submittedName>
        <fullName evidence="2">Uncharacterized protein</fullName>
    </submittedName>
</protein>
<feature type="transmembrane region" description="Helical" evidence="1">
    <location>
        <begin position="21"/>
        <end position="42"/>
    </location>
</feature>
<keyword evidence="1" id="KW-0812">Transmembrane</keyword>